<evidence type="ECO:0000256" key="1">
    <source>
        <dbReference type="SAM" id="MobiDB-lite"/>
    </source>
</evidence>
<dbReference type="AlphaFoldDB" id="A0A6A6Y2U7"/>
<evidence type="ECO:0000313" key="3">
    <source>
        <dbReference type="Proteomes" id="UP000504636"/>
    </source>
</evidence>
<protein>
    <submittedName>
        <fullName evidence="2 4">Uncharacterized protein</fullName>
    </submittedName>
</protein>
<feature type="compositionally biased region" description="Basic and acidic residues" evidence="1">
    <location>
        <begin position="1"/>
        <end position="64"/>
    </location>
</feature>
<dbReference type="EMBL" id="MU003720">
    <property type="protein sequence ID" value="KAF2802990.1"/>
    <property type="molecule type" value="Genomic_DNA"/>
</dbReference>
<proteinExistence type="predicted"/>
<reference evidence="4" key="3">
    <citation type="submission" date="2025-04" db="UniProtKB">
        <authorList>
            <consortium name="RefSeq"/>
        </authorList>
    </citation>
    <scope>IDENTIFICATION</scope>
    <source>
        <strain evidence="4">CBS 304.34</strain>
    </source>
</reference>
<name>A0A6A6Y2U7_9PEZI</name>
<dbReference type="Proteomes" id="UP000504636">
    <property type="component" value="Unplaced"/>
</dbReference>
<dbReference type="RefSeq" id="XP_033569954.1">
    <property type="nucleotide sequence ID" value="XM_033722492.1"/>
</dbReference>
<reference evidence="2 4" key="1">
    <citation type="journal article" date="2020" name="Stud. Mycol.">
        <title>101 Dothideomycetes genomes: a test case for predicting lifestyles and emergence of pathogens.</title>
        <authorList>
            <person name="Haridas S."/>
            <person name="Albert R."/>
            <person name="Binder M."/>
            <person name="Bloem J."/>
            <person name="Labutti K."/>
            <person name="Salamov A."/>
            <person name="Andreopoulos B."/>
            <person name="Baker S."/>
            <person name="Barry K."/>
            <person name="Bills G."/>
            <person name="Bluhm B."/>
            <person name="Cannon C."/>
            <person name="Castanera R."/>
            <person name="Culley D."/>
            <person name="Daum C."/>
            <person name="Ezra D."/>
            <person name="Gonzalez J."/>
            <person name="Henrissat B."/>
            <person name="Kuo A."/>
            <person name="Liang C."/>
            <person name="Lipzen A."/>
            <person name="Lutzoni F."/>
            <person name="Magnuson J."/>
            <person name="Mondo S."/>
            <person name="Nolan M."/>
            <person name="Ohm R."/>
            <person name="Pangilinan J."/>
            <person name="Park H.-J."/>
            <person name="Ramirez L."/>
            <person name="Alfaro M."/>
            <person name="Sun H."/>
            <person name="Tritt A."/>
            <person name="Yoshinaga Y."/>
            <person name="Zwiers L.-H."/>
            <person name="Turgeon B."/>
            <person name="Goodwin S."/>
            <person name="Spatafora J."/>
            <person name="Crous P."/>
            <person name="Grigoriev I."/>
        </authorList>
    </citation>
    <scope>NUCLEOTIDE SEQUENCE</scope>
    <source>
        <strain evidence="2 4">CBS 304.34</strain>
    </source>
</reference>
<evidence type="ECO:0000313" key="2">
    <source>
        <dbReference type="EMBL" id="KAF2802990.1"/>
    </source>
</evidence>
<keyword evidence="3" id="KW-1185">Reference proteome</keyword>
<organism evidence="2">
    <name type="scientific">Mytilinidion resinicola</name>
    <dbReference type="NCBI Taxonomy" id="574789"/>
    <lineage>
        <taxon>Eukaryota</taxon>
        <taxon>Fungi</taxon>
        <taxon>Dikarya</taxon>
        <taxon>Ascomycota</taxon>
        <taxon>Pezizomycotina</taxon>
        <taxon>Dothideomycetes</taxon>
        <taxon>Pleosporomycetidae</taxon>
        <taxon>Mytilinidiales</taxon>
        <taxon>Mytilinidiaceae</taxon>
        <taxon>Mytilinidion</taxon>
    </lineage>
</organism>
<evidence type="ECO:0000313" key="4">
    <source>
        <dbReference type="RefSeq" id="XP_033569954.1"/>
    </source>
</evidence>
<reference evidence="4" key="2">
    <citation type="submission" date="2020-04" db="EMBL/GenBank/DDBJ databases">
        <authorList>
            <consortium name="NCBI Genome Project"/>
        </authorList>
    </citation>
    <scope>NUCLEOTIDE SEQUENCE</scope>
    <source>
        <strain evidence="4">CBS 304.34</strain>
    </source>
</reference>
<feature type="region of interest" description="Disordered" evidence="1">
    <location>
        <begin position="1"/>
        <end position="71"/>
    </location>
</feature>
<sequence>MWGEEVAEKEKEDVMKLEKEKRKQEEEARKADDEAKKLEKEEEEARKADEETKRKREEEANKTDEEGENEQVELTCCSHYQGVCVRQDEPGGIGKGECENSVIDKEHNIIPPHYTLSIGREDEKKIQVGWSVYLSLADVAYKDKPAVLTIEGHSSATPKPVGSPRYQKCSAVWDVPG</sequence>
<dbReference type="GeneID" id="54463385"/>
<accession>A0A6A6Y2U7</accession>
<gene>
    <name evidence="2 4" type="ORF">BDZ99DRAFT_482527</name>
</gene>